<feature type="domain" description="Secretion system C-terminal sorting" evidence="2">
    <location>
        <begin position="357"/>
        <end position="427"/>
    </location>
</feature>
<evidence type="ECO:0000256" key="1">
    <source>
        <dbReference type="ARBA" id="ARBA00022729"/>
    </source>
</evidence>
<name>A0A0A2MPV6_9FLAO</name>
<evidence type="ECO:0000313" key="4">
    <source>
        <dbReference type="Proteomes" id="UP000030111"/>
    </source>
</evidence>
<accession>A0A0A2MPV6</accession>
<evidence type="ECO:0000313" key="3">
    <source>
        <dbReference type="EMBL" id="KGO94662.1"/>
    </source>
</evidence>
<dbReference type="Gene3D" id="2.130.10.10">
    <property type="entry name" value="YVTN repeat-like/Quinoprotein amine dehydrogenase"/>
    <property type="match status" value="1"/>
</dbReference>
<dbReference type="EMBL" id="JRLY01000001">
    <property type="protein sequence ID" value="KGO94662.1"/>
    <property type="molecule type" value="Genomic_DNA"/>
</dbReference>
<reference evidence="3 4" key="1">
    <citation type="submission" date="2013-09" db="EMBL/GenBank/DDBJ databases">
        <authorList>
            <person name="Zeng Z."/>
            <person name="Chen C."/>
        </authorList>
    </citation>
    <scope>NUCLEOTIDE SEQUENCE [LARGE SCALE GENOMIC DNA]</scope>
    <source>
        <strain evidence="3 4">WB 4.1-42</strain>
    </source>
</reference>
<dbReference type="STRING" id="1121898.GCA_000422725_00600"/>
<dbReference type="eggNOG" id="COG4447">
    <property type="taxonomic scope" value="Bacteria"/>
</dbReference>
<evidence type="ECO:0000259" key="2">
    <source>
        <dbReference type="Pfam" id="PF18962"/>
    </source>
</evidence>
<protein>
    <recommendedName>
        <fullName evidence="2">Secretion system C-terminal sorting domain-containing protein</fullName>
    </recommendedName>
</protein>
<proteinExistence type="predicted"/>
<dbReference type="SUPFAM" id="SSF110296">
    <property type="entry name" value="Oligoxyloglucan reducing end-specific cellobiohydrolase"/>
    <property type="match status" value="1"/>
</dbReference>
<comment type="caution">
    <text evidence="3">The sequence shown here is derived from an EMBL/GenBank/DDBJ whole genome shotgun (WGS) entry which is preliminary data.</text>
</comment>
<gene>
    <name evidence="3" type="ORF">Q766_00630</name>
</gene>
<dbReference type="Pfam" id="PF18962">
    <property type="entry name" value="Por_Secre_tail"/>
    <property type="match status" value="1"/>
</dbReference>
<dbReference type="CDD" id="cd15482">
    <property type="entry name" value="Sialidase_non-viral"/>
    <property type="match status" value="1"/>
</dbReference>
<dbReference type="PROSITE" id="PS51257">
    <property type="entry name" value="PROKAR_LIPOPROTEIN"/>
    <property type="match status" value="1"/>
</dbReference>
<dbReference type="RefSeq" id="WP_161627180.1">
    <property type="nucleotide sequence ID" value="NZ_JRLY01000001.1"/>
</dbReference>
<dbReference type="NCBIfam" id="TIGR04183">
    <property type="entry name" value="Por_Secre_tail"/>
    <property type="match status" value="1"/>
</dbReference>
<keyword evidence="4" id="KW-1185">Reference proteome</keyword>
<dbReference type="InterPro" id="IPR015943">
    <property type="entry name" value="WD40/YVTN_repeat-like_dom_sf"/>
</dbReference>
<dbReference type="AlphaFoldDB" id="A0A0A2MPV6"/>
<dbReference type="Proteomes" id="UP000030111">
    <property type="component" value="Unassembled WGS sequence"/>
</dbReference>
<dbReference type="InterPro" id="IPR026444">
    <property type="entry name" value="Secre_tail"/>
</dbReference>
<sequence>MKKNFLFTILCTTITFGCYAQLNYLGLKEELTPPPGQYAGGLKPKIQVLDDYLYVPTYSGIYRKQLSGATANWELFAFGGQPVSDFVKNGDHILAITNKTSDSLMLSSVDNGSTFTDFTPEHFFSMENFNRLYRISQNKQNPNSIIVLHLSYGLSKSTDFGETWTNLNDFTGGFQDRYADFHPSDSLTIYYGGETEIFSSYIQHTSDGGLTWNRTDNTDNNCVHFIAADPDNPDLVLSASEGRITRSLDRGLTWEEPYWVDEYFYIYKILFEADGSGVIYAGGTINSTNNAIVVFRSVDEGVSWQIAYEEDLEDNGGIRDMLQYEGQLIFLTGNEGIYTLDINLLNTYIPAYKNFAVYPNPASSFLEYDGDSAVTTIIITDMHGRTVRTETGNNQKQHKIDISGLSQGTYLVTFHFEKGQITKKIVID</sequence>
<keyword evidence="1" id="KW-0732">Signal</keyword>
<organism evidence="3 4">
    <name type="scientific">Flavobacterium subsaxonicum WB 4.1-42 = DSM 21790</name>
    <dbReference type="NCBI Taxonomy" id="1121898"/>
    <lineage>
        <taxon>Bacteria</taxon>
        <taxon>Pseudomonadati</taxon>
        <taxon>Bacteroidota</taxon>
        <taxon>Flavobacteriia</taxon>
        <taxon>Flavobacteriales</taxon>
        <taxon>Flavobacteriaceae</taxon>
        <taxon>Flavobacterium</taxon>
    </lineage>
</organism>